<keyword evidence="11" id="KW-1185">Reference proteome</keyword>
<keyword evidence="4 7" id="KW-0472">Membrane</keyword>
<evidence type="ECO:0000313" key="11">
    <source>
        <dbReference type="Proteomes" id="UP001201262"/>
    </source>
</evidence>
<dbReference type="GO" id="GO:0016020">
    <property type="term" value="C:membrane"/>
    <property type="evidence" value="ECO:0007669"/>
    <property type="project" value="UniProtKB-SubCell"/>
</dbReference>
<feature type="transmembrane region" description="Helical" evidence="7">
    <location>
        <begin position="184"/>
        <end position="208"/>
    </location>
</feature>
<evidence type="ECO:0000256" key="4">
    <source>
        <dbReference type="ARBA" id="ARBA00023136"/>
    </source>
</evidence>
<protein>
    <recommendedName>
        <fullName evidence="9">Rhodopsin domain-containing protein</fullName>
    </recommendedName>
</protein>
<dbReference type="PANTHER" id="PTHR33048:SF151">
    <property type="entry name" value="INTEGRAL MEMBRANE PROTEIN"/>
    <property type="match status" value="1"/>
</dbReference>
<feature type="domain" description="Rhodopsin" evidence="9">
    <location>
        <begin position="11"/>
        <end position="248"/>
    </location>
</feature>
<proteinExistence type="inferred from homology"/>
<evidence type="ECO:0000313" key="10">
    <source>
        <dbReference type="EMBL" id="KAH8700958.1"/>
    </source>
</evidence>
<comment type="subcellular location">
    <subcellularLocation>
        <location evidence="1">Membrane</location>
        <topology evidence="1">Multi-pass membrane protein</topology>
    </subcellularLocation>
</comment>
<dbReference type="PANTHER" id="PTHR33048">
    <property type="entry name" value="PTH11-LIKE INTEGRAL MEMBRANE PROTEIN (AFU_ORTHOLOGUE AFUA_5G11245)"/>
    <property type="match status" value="1"/>
</dbReference>
<feature type="transmembrane region" description="Helical" evidence="7">
    <location>
        <begin position="76"/>
        <end position="94"/>
    </location>
</feature>
<feature type="region of interest" description="Disordered" evidence="6">
    <location>
        <begin position="284"/>
        <end position="305"/>
    </location>
</feature>
<dbReference type="Pfam" id="PF20684">
    <property type="entry name" value="Fung_rhodopsin"/>
    <property type="match status" value="1"/>
</dbReference>
<dbReference type="InterPro" id="IPR052337">
    <property type="entry name" value="SAT4-like"/>
</dbReference>
<evidence type="ECO:0000256" key="2">
    <source>
        <dbReference type="ARBA" id="ARBA00022692"/>
    </source>
</evidence>
<dbReference type="RefSeq" id="XP_046074664.1">
    <property type="nucleotide sequence ID" value="XM_046213023.1"/>
</dbReference>
<dbReference type="Proteomes" id="UP001201262">
    <property type="component" value="Unassembled WGS sequence"/>
</dbReference>
<sequence>MAILTIIFFLLRVLARHLKKQRFWWDDALIAAALICRLSIGGVYLTMVQKGLGKHAIDVPQDDLIAVNKLLLASDLLYILTLFFTKLSVLLMQHRIFDVATHFRRWVLGLGFLVTTWFIAFFFILIFTCVPVQKRWDTDLRGHCANRVSGSIASSVTNIASDIAIIILPLPHIWRLQLRLSEKVLLTLIFGLGLFVIFTSIFRLFVFLDHELISSDITYSLVWVIAWSDIETGMGIICACLPTLRPVFLCIKKAVSTSSFIRSLQRSAPSNSHSTENTLSSAEFSHAHPAGSDRQPCGSGNMKASTVQQQRSNHRLYSLDDDLFNPSVELSLEVIDHNPLFKDSQIERVV</sequence>
<feature type="chain" id="PRO_5042215969" description="Rhodopsin domain-containing protein" evidence="8">
    <location>
        <begin position="16"/>
        <end position="350"/>
    </location>
</feature>
<dbReference type="AlphaFoldDB" id="A0AAD4Q324"/>
<evidence type="ECO:0000256" key="3">
    <source>
        <dbReference type="ARBA" id="ARBA00022989"/>
    </source>
</evidence>
<keyword evidence="2 7" id="KW-0812">Transmembrane</keyword>
<evidence type="ECO:0000256" key="5">
    <source>
        <dbReference type="ARBA" id="ARBA00038359"/>
    </source>
</evidence>
<feature type="transmembrane region" description="Helical" evidence="7">
    <location>
        <begin position="220"/>
        <end position="244"/>
    </location>
</feature>
<reference evidence="10" key="1">
    <citation type="submission" date="2021-12" db="EMBL/GenBank/DDBJ databases">
        <title>Convergent genome expansion in fungi linked to evolution of root-endophyte symbiosis.</title>
        <authorList>
            <consortium name="DOE Joint Genome Institute"/>
            <person name="Ke Y.-H."/>
            <person name="Bonito G."/>
            <person name="Liao H.-L."/>
            <person name="Looney B."/>
            <person name="Rojas-Flechas A."/>
            <person name="Nash J."/>
            <person name="Hameed K."/>
            <person name="Schadt C."/>
            <person name="Martin F."/>
            <person name="Crous P.W."/>
            <person name="Miettinen O."/>
            <person name="Magnuson J.K."/>
            <person name="Labbe J."/>
            <person name="Jacobson D."/>
            <person name="Doktycz M.J."/>
            <person name="Veneault-Fourrey C."/>
            <person name="Kuo A."/>
            <person name="Mondo S."/>
            <person name="Calhoun S."/>
            <person name="Riley R."/>
            <person name="Ohm R."/>
            <person name="LaButti K."/>
            <person name="Andreopoulos B."/>
            <person name="Pangilinan J."/>
            <person name="Nolan M."/>
            <person name="Tritt A."/>
            <person name="Clum A."/>
            <person name="Lipzen A."/>
            <person name="Daum C."/>
            <person name="Barry K."/>
            <person name="Grigoriev I.V."/>
            <person name="Vilgalys R."/>
        </authorList>
    </citation>
    <scope>NUCLEOTIDE SEQUENCE</scope>
    <source>
        <strain evidence="10">PMI_201</strain>
    </source>
</reference>
<evidence type="ECO:0000256" key="6">
    <source>
        <dbReference type="SAM" id="MobiDB-lite"/>
    </source>
</evidence>
<dbReference type="InterPro" id="IPR049326">
    <property type="entry name" value="Rhodopsin_dom_fungi"/>
</dbReference>
<gene>
    <name evidence="10" type="ORF">BGW36DRAFT_338843</name>
</gene>
<feature type="signal peptide" evidence="8">
    <location>
        <begin position="1"/>
        <end position="15"/>
    </location>
</feature>
<comment type="caution">
    <text evidence="10">The sequence shown here is derived from an EMBL/GenBank/DDBJ whole genome shotgun (WGS) entry which is preliminary data.</text>
</comment>
<evidence type="ECO:0000256" key="8">
    <source>
        <dbReference type="SAM" id="SignalP"/>
    </source>
</evidence>
<feature type="transmembrane region" description="Helical" evidence="7">
    <location>
        <begin position="106"/>
        <end position="128"/>
    </location>
</feature>
<dbReference type="GeneID" id="70243310"/>
<comment type="similarity">
    <text evidence="5">Belongs to the SAT4 family.</text>
</comment>
<organism evidence="10 11">
    <name type="scientific">Talaromyces proteolyticus</name>
    <dbReference type="NCBI Taxonomy" id="1131652"/>
    <lineage>
        <taxon>Eukaryota</taxon>
        <taxon>Fungi</taxon>
        <taxon>Dikarya</taxon>
        <taxon>Ascomycota</taxon>
        <taxon>Pezizomycotina</taxon>
        <taxon>Eurotiomycetes</taxon>
        <taxon>Eurotiomycetidae</taxon>
        <taxon>Eurotiales</taxon>
        <taxon>Trichocomaceae</taxon>
        <taxon>Talaromyces</taxon>
        <taxon>Talaromyces sect. Bacilispori</taxon>
    </lineage>
</organism>
<evidence type="ECO:0000259" key="9">
    <source>
        <dbReference type="Pfam" id="PF20684"/>
    </source>
</evidence>
<accession>A0AAD4Q324</accession>
<evidence type="ECO:0000256" key="1">
    <source>
        <dbReference type="ARBA" id="ARBA00004141"/>
    </source>
</evidence>
<name>A0AAD4Q324_9EURO</name>
<evidence type="ECO:0000256" key="7">
    <source>
        <dbReference type="SAM" id="Phobius"/>
    </source>
</evidence>
<keyword evidence="8" id="KW-0732">Signal</keyword>
<dbReference type="EMBL" id="JAJTJA010000004">
    <property type="protein sequence ID" value="KAH8700958.1"/>
    <property type="molecule type" value="Genomic_DNA"/>
</dbReference>
<keyword evidence="3 7" id="KW-1133">Transmembrane helix</keyword>